<feature type="compositionally biased region" description="Low complexity" evidence="1">
    <location>
        <begin position="130"/>
        <end position="144"/>
    </location>
</feature>
<gene>
    <name evidence="2" type="ORF">SVIM_LOCUS114861</name>
</gene>
<protein>
    <submittedName>
        <fullName evidence="2">Uncharacterized protein</fullName>
    </submittedName>
</protein>
<feature type="compositionally biased region" description="Pro residues" evidence="1">
    <location>
        <begin position="76"/>
        <end position="85"/>
    </location>
</feature>
<dbReference type="AlphaFoldDB" id="A0A6N2KQC0"/>
<feature type="compositionally biased region" description="Polar residues" evidence="1">
    <location>
        <begin position="145"/>
        <end position="184"/>
    </location>
</feature>
<evidence type="ECO:0000256" key="1">
    <source>
        <dbReference type="SAM" id="MobiDB-lite"/>
    </source>
</evidence>
<feature type="region of interest" description="Disordered" evidence="1">
    <location>
        <begin position="122"/>
        <end position="197"/>
    </location>
</feature>
<feature type="region of interest" description="Disordered" evidence="1">
    <location>
        <begin position="68"/>
        <end position="93"/>
    </location>
</feature>
<sequence length="197" mass="21280">MLLHLRPICKHRAPQCICPQTSKTVPTLPCLSSPTVPPHLPLLPHRTLPIASAPNLPSTVPPHLPLLPHRTLSQPSPIPPKPPSRPLSHTCKTTVPPPSATILLPHLPLCLTELSAERNPLSAISKTSQSTHPPSGPSLLTPSSNHDTPSLLTRSFHRQSCPQTRLSHRQLNVANQRGSSSSAPPTLRIIVDHEGEH</sequence>
<accession>A0A6N2KQC0</accession>
<name>A0A6N2KQC0_SALVM</name>
<reference evidence="2" key="1">
    <citation type="submission" date="2019-03" db="EMBL/GenBank/DDBJ databases">
        <authorList>
            <person name="Mank J."/>
            <person name="Almeida P."/>
        </authorList>
    </citation>
    <scope>NUCLEOTIDE SEQUENCE</scope>
    <source>
        <strain evidence="2">78183</strain>
    </source>
</reference>
<proteinExistence type="predicted"/>
<dbReference type="EMBL" id="CAADRP010000580">
    <property type="protein sequence ID" value="VFU30188.1"/>
    <property type="molecule type" value="Genomic_DNA"/>
</dbReference>
<evidence type="ECO:0000313" key="2">
    <source>
        <dbReference type="EMBL" id="VFU30188.1"/>
    </source>
</evidence>
<organism evidence="2">
    <name type="scientific">Salix viminalis</name>
    <name type="common">Common osier</name>
    <name type="synonym">Basket willow</name>
    <dbReference type="NCBI Taxonomy" id="40686"/>
    <lineage>
        <taxon>Eukaryota</taxon>
        <taxon>Viridiplantae</taxon>
        <taxon>Streptophyta</taxon>
        <taxon>Embryophyta</taxon>
        <taxon>Tracheophyta</taxon>
        <taxon>Spermatophyta</taxon>
        <taxon>Magnoliopsida</taxon>
        <taxon>eudicotyledons</taxon>
        <taxon>Gunneridae</taxon>
        <taxon>Pentapetalae</taxon>
        <taxon>rosids</taxon>
        <taxon>fabids</taxon>
        <taxon>Malpighiales</taxon>
        <taxon>Salicaceae</taxon>
        <taxon>Saliceae</taxon>
        <taxon>Salix</taxon>
    </lineage>
</organism>